<name>T1GP62_MEGSC</name>
<feature type="chain" id="PRO_5004577522" evidence="2">
    <location>
        <begin position="24"/>
        <end position="124"/>
    </location>
</feature>
<reference evidence="3" key="2">
    <citation type="submission" date="2015-06" db="UniProtKB">
        <authorList>
            <consortium name="EnsemblMetazoa"/>
        </authorList>
    </citation>
    <scope>IDENTIFICATION</scope>
</reference>
<proteinExistence type="predicted"/>
<reference evidence="4" key="1">
    <citation type="submission" date="2013-02" db="EMBL/GenBank/DDBJ databases">
        <authorList>
            <person name="Hughes D."/>
        </authorList>
    </citation>
    <scope>NUCLEOTIDE SEQUENCE</scope>
    <source>
        <strain>Durham</strain>
        <strain evidence="4">NC isolate 2 -- Noor lab</strain>
    </source>
</reference>
<dbReference type="EMBL" id="CAQQ02067729">
    <property type="status" value="NOT_ANNOTATED_CDS"/>
    <property type="molecule type" value="Genomic_DNA"/>
</dbReference>
<dbReference type="EnsemblMetazoa" id="MESCA005379-RA">
    <property type="protein sequence ID" value="MESCA005379-PA"/>
    <property type="gene ID" value="MESCA005379"/>
</dbReference>
<evidence type="ECO:0000256" key="1">
    <source>
        <dbReference type="SAM" id="MobiDB-lite"/>
    </source>
</evidence>
<dbReference type="Proteomes" id="UP000015102">
    <property type="component" value="Unassembled WGS sequence"/>
</dbReference>
<accession>T1GP62</accession>
<keyword evidence="4" id="KW-1185">Reference proteome</keyword>
<dbReference type="HOGENOM" id="CLU_2006519_0_0_1"/>
<organism evidence="3 4">
    <name type="scientific">Megaselia scalaris</name>
    <name type="common">Humpbacked fly</name>
    <name type="synonym">Phora scalaris</name>
    <dbReference type="NCBI Taxonomy" id="36166"/>
    <lineage>
        <taxon>Eukaryota</taxon>
        <taxon>Metazoa</taxon>
        <taxon>Ecdysozoa</taxon>
        <taxon>Arthropoda</taxon>
        <taxon>Hexapoda</taxon>
        <taxon>Insecta</taxon>
        <taxon>Pterygota</taxon>
        <taxon>Neoptera</taxon>
        <taxon>Endopterygota</taxon>
        <taxon>Diptera</taxon>
        <taxon>Brachycera</taxon>
        <taxon>Muscomorpha</taxon>
        <taxon>Platypezoidea</taxon>
        <taxon>Phoridae</taxon>
        <taxon>Megaseliini</taxon>
        <taxon>Megaselia</taxon>
    </lineage>
</organism>
<feature type="region of interest" description="Disordered" evidence="1">
    <location>
        <begin position="85"/>
        <end position="124"/>
    </location>
</feature>
<evidence type="ECO:0000256" key="2">
    <source>
        <dbReference type="SAM" id="SignalP"/>
    </source>
</evidence>
<feature type="compositionally biased region" description="Polar residues" evidence="1">
    <location>
        <begin position="92"/>
        <end position="102"/>
    </location>
</feature>
<protein>
    <submittedName>
        <fullName evidence="3">Uncharacterized protein</fullName>
    </submittedName>
</protein>
<evidence type="ECO:0000313" key="4">
    <source>
        <dbReference type="Proteomes" id="UP000015102"/>
    </source>
</evidence>
<dbReference type="EMBL" id="CAQQ02067728">
    <property type="status" value="NOT_ANNOTATED_CDS"/>
    <property type="molecule type" value="Genomic_DNA"/>
</dbReference>
<keyword evidence="2" id="KW-0732">Signal</keyword>
<evidence type="ECO:0000313" key="3">
    <source>
        <dbReference type="EnsemblMetazoa" id="MESCA005379-PA"/>
    </source>
</evidence>
<sequence length="124" mass="11612">MRAFVFVSLFAVGLCGLLPGGYNYNGGSSFNHQGLVGPIFAGSNNVPSIGGGSAAPGIGGGLSAPGIGGGLSAPGIGGGLSAPGVSGPSGSYAQQPIGSPSIGSPAIAPQFPSVTPSGERVLCA</sequence>
<feature type="signal peptide" evidence="2">
    <location>
        <begin position="1"/>
        <end position="23"/>
    </location>
</feature>
<dbReference type="AlphaFoldDB" id="T1GP62"/>